<name>A0A1G2U171_9BACT</name>
<dbReference type="Proteomes" id="UP000176800">
    <property type="component" value="Unassembled WGS sequence"/>
</dbReference>
<keyword evidence="2" id="KW-0472">Membrane</keyword>
<gene>
    <name evidence="3" type="ORF">A3B14_00585</name>
</gene>
<dbReference type="AlphaFoldDB" id="A0A1G2U171"/>
<proteinExistence type="predicted"/>
<keyword evidence="2" id="KW-0812">Transmembrane</keyword>
<comment type="caution">
    <text evidence="3">The sequence shown here is derived from an EMBL/GenBank/DDBJ whole genome shotgun (WGS) entry which is preliminary data.</text>
</comment>
<feature type="region of interest" description="Disordered" evidence="1">
    <location>
        <begin position="62"/>
        <end position="95"/>
    </location>
</feature>
<accession>A0A1G2U171</accession>
<evidence type="ECO:0000313" key="4">
    <source>
        <dbReference type="Proteomes" id="UP000176800"/>
    </source>
</evidence>
<feature type="transmembrane region" description="Helical" evidence="2">
    <location>
        <begin position="12"/>
        <end position="30"/>
    </location>
</feature>
<organism evidence="3 4">
    <name type="scientific">Candidatus Zambryskibacteria bacterium RIFCSPLOWO2_01_FULL_45_21</name>
    <dbReference type="NCBI Taxonomy" id="1802761"/>
    <lineage>
        <taxon>Bacteria</taxon>
        <taxon>Candidatus Zambryskiibacteriota</taxon>
    </lineage>
</organism>
<sequence length="95" mass="10319">MRLRGKKLGQFDAIPVLIFVLVVIVGIVFVSLKEGLAWAGVLAIPTVVFVLVVLYDDRVQAESESAAEGGRPCNQGQDRGRVSAPIGDLERTRRD</sequence>
<dbReference type="EMBL" id="MHWE01000021">
    <property type="protein sequence ID" value="OHB03257.1"/>
    <property type="molecule type" value="Genomic_DNA"/>
</dbReference>
<protein>
    <submittedName>
        <fullName evidence="3">Uncharacterized protein</fullName>
    </submittedName>
</protein>
<reference evidence="3 4" key="1">
    <citation type="journal article" date="2016" name="Nat. Commun.">
        <title>Thousands of microbial genomes shed light on interconnected biogeochemical processes in an aquifer system.</title>
        <authorList>
            <person name="Anantharaman K."/>
            <person name="Brown C.T."/>
            <person name="Hug L.A."/>
            <person name="Sharon I."/>
            <person name="Castelle C.J."/>
            <person name="Probst A.J."/>
            <person name="Thomas B.C."/>
            <person name="Singh A."/>
            <person name="Wilkins M.J."/>
            <person name="Karaoz U."/>
            <person name="Brodie E.L."/>
            <person name="Williams K.H."/>
            <person name="Hubbard S.S."/>
            <person name="Banfield J.F."/>
        </authorList>
    </citation>
    <scope>NUCLEOTIDE SEQUENCE [LARGE SCALE GENOMIC DNA]</scope>
</reference>
<evidence type="ECO:0000313" key="3">
    <source>
        <dbReference type="EMBL" id="OHB03257.1"/>
    </source>
</evidence>
<evidence type="ECO:0000256" key="1">
    <source>
        <dbReference type="SAM" id="MobiDB-lite"/>
    </source>
</evidence>
<evidence type="ECO:0000256" key="2">
    <source>
        <dbReference type="SAM" id="Phobius"/>
    </source>
</evidence>
<keyword evidence="2" id="KW-1133">Transmembrane helix</keyword>
<feature type="transmembrane region" description="Helical" evidence="2">
    <location>
        <begin position="36"/>
        <end position="55"/>
    </location>
</feature>